<dbReference type="InterPro" id="IPR002119">
    <property type="entry name" value="Histone_H2A"/>
</dbReference>
<dbReference type="PRINTS" id="PR00620">
    <property type="entry name" value="HISTONEH2A"/>
</dbReference>
<dbReference type="InterPro" id="IPR032454">
    <property type="entry name" value="Histone_H2A_C"/>
</dbReference>
<dbReference type="CDD" id="cd00073">
    <property type="entry name" value="H15"/>
    <property type="match status" value="1"/>
</dbReference>
<dbReference type="InterPro" id="IPR009072">
    <property type="entry name" value="Histone-fold"/>
</dbReference>
<dbReference type="PROSITE" id="PS51504">
    <property type="entry name" value="H15"/>
    <property type="match status" value="1"/>
</dbReference>
<keyword evidence="7" id="KW-0539">Nucleus</keyword>
<comment type="similarity">
    <text evidence="3">Belongs to the histone H3 family.</text>
</comment>
<dbReference type="Proteomes" id="UP001159405">
    <property type="component" value="Unassembled WGS sequence"/>
</dbReference>
<evidence type="ECO:0000256" key="9">
    <source>
        <dbReference type="SAM" id="MobiDB-lite"/>
    </source>
</evidence>
<accession>A0ABN8RVM5</accession>
<comment type="similarity">
    <text evidence="4">Belongs to the histone H2A family.</text>
</comment>
<keyword evidence="8" id="KW-0544">Nucleosome core</keyword>
<dbReference type="SMART" id="SM00428">
    <property type="entry name" value="H3"/>
    <property type="match status" value="1"/>
</dbReference>
<dbReference type="PROSITE" id="PS00046">
    <property type="entry name" value="HISTONE_H2A"/>
    <property type="match status" value="1"/>
</dbReference>
<evidence type="ECO:0000256" key="5">
    <source>
        <dbReference type="ARBA" id="ARBA00022454"/>
    </source>
</evidence>
<dbReference type="InterPro" id="IPR032458">
    <property type="entry name" value="Histone_H2A_CS"/>
</dbReference>
<dbReference type="CDD" id="cd22911">
    <property type="entry name" value="HFD_H3"/>
    <property type="match status" value="1"/>
</dbReference>
<dbReference type="SUPFAM" id="SSF46785">
    <property type="entry name" value="Winged helix' DNA-binding domain"/>
    <property type="match status" value="1"/>
</dbReference>
<reference evidence="11 12" key="1">
    <citation type="submission" date="2022-05" db="EMBL/GenBank/DDBJ databases">
        <authorList>
            <consortium name="Genoscope - CEA"/>
            <person name="William W."/>
        </authorList>
    </citation>
    <scope>NUCLEOTIDE SEQUENCE [LARGE SCALE GENOMIC DNA]</scope>
</reference>
<evidence type="ECO:0000259" key="10">
    <source>
        <dbReference type="PROSITE" id="PS51504"/>
    </source>
</evidence>
<name>A0ABN8RVM5_9CNID</name>
<gene>
    <name evidence="11" type="ORF">PLOB_00026455</name>
</gene>
<dbReference type="Pfam" id="PF00538">
    <property type="entry name" value="Linker_histone"/>
    <property type="match status" value="1"/>
</dbReference>
<keyword evidence="5" id="KW-0158">Chromosome</keyword>
<dbReference type="InterPro" id="IPR007125">
    <property type="entry name" value="H2A/H2B/H3"/>
</dbReference>
<proteinExistence type="inferred from homology"/>
<comment type="caution">
    <text evidence="11">The sequence shown here is derived from an EMBL/GenBank/DDBJ whole genome shotgun (WGS) entry which is preliminary data.</text>
</comment>
<dbReference type="InterPro" id="IPR000164">
    <property type="entry name" value="Histone_H3/CENP-A"/>
</dbReference>
<feature type="region of interest" description="Disordered" evidence="9">
    <location>
        <begin position="467"/>
        <end position="577"/>
    </location>
</feature>
<evidence type="ECO:0000313" key="11">
    <source>
        <dbReference type="EMBL" id="CAH3182159.1"/>
    </source>
</evidence>
<feature type="compositionally biased region" description="Basic residues" evidence="9">
    <location>
        <begin position="398"/>
        <end position="407"/>
    </location>
</feature>
<protein>
    <recommendedName>
        <fullName evidence="10">H15 domain-containing protein</fullName>
    </recommendedName>
</protein>
<dbReference type="PROSITE" id="PS00959">
    <property type="entry name" value="HISTONE_H3_2"/>
    <property type="match status" value="1"/>
</dbReference>
<dbReference type="Pfam" id="PF00125">
    <property type="entry name" value="Histone"/>
    <property type="match status" value="2"/>
</dbReference>
<feature type="non-terminal residue" evidence="11">
    <location>
        <position position="1"/>
    </location>
</feature>
<evidence type="ECO:0000313" key="12">
    <source>
        <dbReference type="Proteomes" id="UP001159405"/>
    </source>
</evidence>
<dbReference type="PANTHER" id="PTHR23430">
    <property type="entry name" value="HISTONE H2A"/>
    <property type="match status" value="1"/>
</dbReference>
<keyword evidence="12" id="KW-1185">Reference proteome</keyword>
<feature type="compositionally biased region" description="Basic residues" evidence="9">
    <location>
        <begin position="488"/>
        <end position="577"/>
    </location>
</feature>
<dbReference type="Pfam" id="PF16211">
    <property type="entry name" value="Histone_H2A_C"/>
    <property type="match status" value="1"/>
</dbReference>
<dbReference type="Gene3D" id="1.10.20.10">
    <property type="entry name" value="Histone, subunit A"/>
    <property type="match status" value="2"/>
</dbReference>
<dbReference type="CDD" id="cd00074">
    <property type="entry name" value="HFD_H2A"/>
    <property type="match status" value="1"/>
</dbReference>
<dbReference type="Gene3D" id="1.10.10.10">
    <property type="entry name" value="Winged helix-like DNA-binding domain superfamily/Winged helix DNA-binding domain"/>
    <property type="match status" value="1"/>
</dbReference>
<dbReference type="SUPFAM" id="SSF47113">
    <property type="entry name" value="Histone-fold"/>
    <property type="match status" value="2"/>
</dbReference>
<comment type="subcellular location">
    <subcellularLocation>
        <location evidence="2">Chromosome</location>
    </subcellularLocation>
    <subcellularLocation>
        <location evidence="1">Nucleus</location>
    </subcellularLocation>
</comment>
<dbReference type="InterPro" id="IPR005818">
    <property type="entry name" value="Histone_H1/H5_H15"/>
</dbReference>
<dbReference type="SMART" id="SM00414">
    <property type="entry name" value="H2A"/>
    <property type="match status" value="1"/>
</dbReference>
<dbReference type="InterPro" id="IPR036388">
    <property type="entry name" value="WH-like_DNA-bd_sf"/>
</dbReference>
<evidence type="ECO:0000256" key="2">
    <source>
        <dbReference type="ARBA" id="ARBA00004286"/>
    </source>
</evidence>
<evidence type="ECO:0000256" key="4">
    <source>
        <dbReference type="ARBA" id="ARBA00010691"/>
    </source>
</evidence>
<sequence>THKVSLLAAGVFGHSLGSFTDSVFGQFTGQKQPDSGLDLTRTDVGKAGSFGGDALEDVVDKRVHDAHGFAGDTSVRVNLLQHLVDVDGIAFLSLSPPLLLSIRWSLCLSSSLLAFLSCNFGCHLLNGYFQNMSGRGKGKAKGTKSKSRSSRAGLQFPVGRIHRLLRKGNYAERVGAGAPVYLAAVLEYLSAEILELAGNAARDNKKTRIIPRHLQLAVRNDEELNKLLAGVTIAQGGVLPNIQASVHHIHGGHSLAFGVLGVGNGITDHILQENFENTTSLFVDEARDSLDTATASKTTDGRLGDALDVVTKNLSKSTELLIRKLPFQRLVREIAQDFKTDLRFQSSAVMALQEASEAYLVGLFEDTNLCAIHAKRFFRIRRYRSNSVMSEAAQAKSPAKKKSSKPKKPADHPPYSEMIKAAIVALKERGGSSRQAIEKYIKANYKVGEVGPHLKTALKRGVTGGKLVHTKGVGASGSFKVPKEEKKAPKKAAKKPKKPAAKKVAKKPAAKKPAAKKPAAKKKPAKKTAVKKPSKKSTPKKTAAKKPAVKKATGKKTKKPAAKKPAKKTAAKKTAKK</sequence>
<evidence type="ECO:0000256" key="8">
    <source>
        <dbReference type="ARBA" id="ARBA00023269"/>
    </source>
</evidence>
<feature type="domain" description="H15" evidence="10">
    <location>
        <begin position="411"/>
        <end position="483"/>
    </location>
</feature>
<organism evidence="11 12">
    <name type="scientific">Porites lobata</name>
    <dbReference type="NCBI Taxonomy" id="104759"/>
    <lineage>
        <taxon>Eukaryota</taxon>
        <taxon>Metazoa</taxon>
        <taxon>Cnidaria</taxon>
        <taxon>Anthozoa</taxon>
        <taxon>Hexacorallia</taxon>
        <taxon>Scleractinia</taxon>
        <taxon>Fungiina</taxon>
        <taxon>Poritidae</taxon>
        <taxon>Porites</taxon>
    </lineage>
</organism>
<evidence type="ECO:0000256" key="3">
    <source>
        <dbReference type="ARBA" id="ARBA00010343"/>
    </source>
</evidence>
<dbReference type="EMBL" id="CALNXK010000315">
    <property type="protein sequence ID" value="CAH3182159.1"/>
    <property type="molecule type" value="Genomic_DNA"/>
</dbReference>
<dbReference type="SMART" id="SM00526">
    <property type="entry name" value="H15"/>
    <property type="match status" value="1"/>
</dbReference>
<feature type="region of interest" description="Disordered" evidence="9">
    <location>
        <begin position="389"/>
        <end position="414"/>
    </location>
</feature>
<evidence type="ECO:0000256" key="7">
    <source>
        <dbReference type="ARBA" id="ARBA00023242"/>
    </source>
</evidence>
<evidence type="ECO:0000256" key="1">
    <source>
        <dbReference type="ARBA" id="ARBA00004123"/>
    </source>
</evidence>
<dbReference type="InterPro" id="IPR036390">
    <property type="entry name" value="WH_DNA-bd_sf"/>
</dbReference>
<keyword evidence="6" id="KW-0238">DNA-binding</keyword>
<evidence type="ECO:0000256" key="6">
    <source>
        <dbReference type="ARBA" id="ARBA00023125"/>
    </source>
</evidence>